<protein>
    <submittedName>
        <fullName evidence="4">Uncharacterized protein</fullName>
    </submittedName>
</protein>
<evidence type="ECO:0000313" key="5">
    <source>
        <dbReference type="Proteomes" id="UP001152607"/>
    </source>
</evidence>
<proteinExistence type="predicted"/>
<dbReference type="Proteomes" id="UP001152607">
    <property type="component" value="Unassembled WGS sequence"/>
</dbReference>
<feature type="compositionally biased region" description="Low complexity" evidence="1">
    <location>
        <begin position="45"/>
        <end position="59"/>
    </location>
</feature>
<dbReference type="CDD" id="cd12087">
    <property type="entry name" value="TM_EGFR-like"/>
    <property type="match status" value="1"/>
</dbReference>
<feature type="compositionally biased region" description="Polar residues" evidence="1">
    <location>
        <begin position="331"/>
        <end position="343"/>
    </location>
</feature>
<feature type="region of interest" description="Disordered" evidence="1">
    <location>
        <begin position="266"/>
        <end position="303"/>
    </location>
</feature>
<organism evidence="4 5">
    <name type="scientific">Periconia digitata</name>
    <dbReference type="NCBI Taxonomy" id="1303443"/>
    <lineage>
        <taxon>Eukaryota</taxon>
        <taxon>Fungi</taxon>
        <taxon>Dikarya</taxon>
        <taxon>Ascomycota</taxon>
        <taxon>Pezizomycotina</taxon>
        <taxon>Dothideomycetes</taxon>
        <taxon>Pleosporomycetidae</taxon>
        <taxon>Pleosporales</taxon>
        <taxon>Massarineae</taxon>
        <taxon>Periconiaceae</taxon>
        <taxon>Periconia</taxon>
    </lineage>
</organism>
<feature type="region of interest" description="Disordered" evidence="1">
    <location>
        <begin position="202"/>
        <end position="233"/>
    </location>
</feature>
<keyword evidence="2" id="KW-0472">Membrane</keyword>
<feature type="signal peptide" evidence="3">
    <location>
        <begin position="1"/>
        <end position="21"/>
    </location>
</feature>
<gene>
    <name evidence="4" type="ORF">PDIGIT_LOCUS12994</name>
</gene>
<feature type="region of interest" description="Disordered" evidence="1">
    <location>
        <begin position="317"/>
        <end position="360"/>
    </location>
</feature>
<feature type="chain" id="PRO_5040744858" evidence="3">
    <location>
        <begin position="22"/>
        <end position="360"/>
    </location>
</feature>
<feature type="region of interest" description="Disordered" evidence="1">
    <location>
        <begin position="36"/>
        <end position="64"/>
    </location>
</feature>
<keyword evidence="2" id="KW-0812">Transmembrane</keyword>
<keyword evidence="3" id="KW-0732">Signal</keyword>
<evidence type="ECO:0000256" key="2">
    <source>
        <dbReference type="SAM" id="Phobius"/>
    </source>
</evidence>
<comment type="caution">
    <text evidence="4">The sequence shown here is derived from an EMBL/GenBank/DDBJ whole genome shotgun (WGS) entry which is preliminary data.</text>
</comment>
<evidence type="ECO:0000256" key="1">
    <source>
        <dbReference type="SAM" id="MobiDB-lite"/>
    </source>
</evidence>
<sequence>MLLPTLLFFGAVSAQTSVTLGNTFTDDVSWVTGPTGATQVRARETSTSSSSSTTAPPTTLGYYSNDETAGTPTVTVWAPVIASTAGVYYVTSQSNYWRQCSYYVSSSTFTITSLSSTSRSYSSSFMTTSGTYSCPIWTDCQAGTLSGIGVSPSFCQNGPSRCMTYTLFDSWSGTPTMTSLGCYTTTNSQEIFETAIYQKKPESTGLTKPATSTPPAEGSSDTPPPPAAPPATNNTSAIAGGVVGGLAVLAIAGVAVFWILRRSKRRRDEAAAPLDTNANTGYDPYLQNPQAPTGYYQPTYQHDKPELQGDVQAPIYEAPPNAAGYVVPPSRGQSPNHSAMSTSPVPPNAVGELPTSPGAK</sequence>
<feature type="transmembrane region" description="Helical" evidence="2">
    <location>
        <begin position="237"/>
        <end position="260"/>
    </location>
</feature>
<evidence type="ECO:0000313" key="4">
    <source>
        <dbReference type="EMBL" id="CAI6339830.1"/>
    </source>
</evidence>
<name>A0A9W4XT97_9PLEO</name>
<keyword evidence="5" id="KW-1185">Reference proteome</keyword>
<dbReference type="AlphaFoldDB" id="A0A9W4XT97"/>
<dbReference type="OrthoDB" id="10591191at2759"/>
<evidence type="ECO:0000256" key="3">
    <source>
        <dbReference type="SAM" id="SignalP"/>
    </source>
</evidence>
<feature type="compositionally biased region" description="Polar residues" evidence="1">
    <location>
        <begin position="204"/>
        <end position="214"/>
    </location>
</feature>
<accession>A0A9W4XT97</accession>
<dbReference type="EMBL" id="CAOQHR010000009">
    <property type="protein sequence ID" value="CAI6339830.1"/>
    <property type="molecule type" value="Genomic_DNA"/>
</dbReference>
<keyword evidence="2" id="KW-1133">Transmembrane helix</keyword>
<feature type="compositionally biased region" description="Polar residues" evidence="1">
    <location>
        <begin position="287"/>
        <end position="300"/>
    </location>
</feature>
<reference evidence="4" key="1">
    <citation type="submission" date="2023-01" db="EMBL/GenBank/DDBJ databases">
        <authorList>
            <person name="Van Ghelder C."/>
            <person name="Rancurel C."/>
        </authorList>
    </citation>
    <scope>NUCLEOTIDE SEQUENCE</scope>
    <source>
        <strain evidence="4">CNCM I-4278</strain>
    </source>
</reference>